<dbReference type="GO" id="GO:0016740">
    <property type="term" value="F:transferase activity"/>
    <property type="evidence" value="ECO:0007669"/>
    <property type="project" value="UniProtKB-KW"/>
</dbReference>
<dbReference type="InterPro" id="IPR038063">
    <property type="entry name" value="Transpep_catalytic_dom"/>
</dbReference>
<evidence type="ECO:0000313" key="9">
    <source>
        <dbReference type="EMBL" id="PVE46835.1"/>
    </source>
</evidence>
<dbReference type="PROSITE" id="PS52029">
    <property type="entry name" value="LD_TPASE"/>
    <property type="match status" value="1"/>
</dbReference>
<keyword evidence="3" id="KW-0808">Transferase</keyword>
<dbReference type="RefSeq" id="WP_107752407.1">
    <property type="nucleotide sequence ID" value="NZ_QBKF01000007.1"/>
</dbReference>
<feature type="active site" description="Proton donor/acceptor" evidence="7">
    <location>
        <position position="130"/>
    </location>
</feature>
<dbReference type="SUPFAM" id="SSF141523">
    <property type="entry name" value="L,D-transpeptidase catalytic domain-like"/>
    <property type="match status" value="1"/>
</dbReference>
<feature type="active site" description="Nucleophile" evidence="7">
    <location>
        <position position="142"/>
    </location>
</feature>
<dbReference type="GO" id="GO:0071555">
    <property type="term" value="P:cell wall organization"/>
    <property type="evidence" value="ECO:0007669"/>
    <property type="project" value="UniProtKB-UniRule"/>
</dbReference>
<evidence type="ECO:0000256" key="4">
    <source>
        <dbReference type="ARBA" id="ARBA00022960"/>
    </source>
</evidence>
<dbReference type="GO" id="GO:0009252">
    <property type="term" value="P:peptidoglycan biosynthetic process"/>
    <property type="evidence" value="ECO:0007669"/>
    <property type="project" value="UniProtKB-UniPathway"/>
</dbReference>
<dbReference type="InterPro" id="IPR005490">
    <property type="entry name" value="LD_TPept_cat_dom"/>
</dbReference>
<feature type="domain" description="L,D-TPase catalytic" evidence="8">
    <location>
        <begin position="1"/>
        <end position="166"/>
    </location>
</feature>
<evidence type="ECO:0000256" key="1">
    <source>
        <dbReference type="ARBA" id="ARBA00004752"/>
    </source>
</evidence>
<comment type="similarity">
    <text evidence="2">Belongs to the YkuD family.</text>
</comment>
<evidence type="ECO:0000256" key="7">
    <source>
        <dbReference type="PROSITE-ProRule" id="PRU01373"/>
    </source>
</evidence>
<keyword evidence="6 7" id="KW-0961">Cell wall biogenesis/degradation</keyword>
<gene>
    <name evidence="9" type="ORF">DDE23_14215</name>
</gene>
<keyword evidence="4 7" id="KW-0133">Cell shape</keyword>
<comment type="caution">
    <text evidence="9">The sequence shown here is derived from an EMBL/GenBank/DDBJ whole genome shotgun (WGS) entry which is preliminary data.</text>
</comment>
<evidence type="ECO:0000256" key="5">
    <source>
        <dbReference type="ARBA" id="ARBA00022984"/>
    </source>
</evidence>
<reference evidence="9 10" key="1">
    <citation type="journal article" date="2011" name="Syst. Appl. Microbiol.">
        <title>Defluviimonas denitrificans gen. nov., sp. nov., and Pararhodobacter aggregans gen. nov., sp. nov., non-phototrophic Rhodobacteraceae from the biofilter of a marine aquaculture.</title>
        <authorList>
            <person name="Foesel B.U."/>
            <person name="Drake H.L."/>
            <person name="Schramm A."/>
        </authorList>
    </citation>
    <scope>NUCLEOTIDE SEQUENCE [LARGE SCALE GENOMIC DNA]</scope>
    <source>
        <strain evidence="9 10">D1-19</strain>
    </source>
</reference>
<dbReference type="CDD" id="cd16913">
    <property type="entry name" value="YkuD_like"/>
    <property type="match status" value="1"/>
</dbReference>
<dbReference type="OrthoDB" id="9804204at2"/>
<proteinExistence type="inferred from homology"/>
<dbReference type="UniPathway" id="UPA00219"/>
<evidence type="ECO:0000259" key="8">
    <source>
        <dbReference type="PROSITE" id="PS52029"/>
    </source>
</evidence>
<keyword evidence="5 7" id="KW-0573">Peptidoglycan synthesis</keyword>
<evidence type="ECO:0000256" key="6">
    <source>
        <dbReference type="ARBA" id="ARBA00023316"/>
    </source>
</evidence>
<dbReference type="PANTHER" id="PTHR38589:SF1">
    <property type="entry name" value="BLR0621 PROTEIN"/>
    <property type="match status" value="1"/>
</dbReference>
<dbReference type="EMBL" id="QDDR01000007">
    <property type="protein sequence ID" value="PVE46835.1"/>
    <property type="molecule type" value="Genomic_DNA"/>
</dbReference>
<protein>
    <recommendedName>
        <fullName evidence="8">L,D-TPase catalytic domain-containing protein</fullName>
    </recommendedName>
</protein>
<dbReference type="AlphaFoldDB" id="A0A2T7UQ29"/>
<evidence type="ECO:0000256" key="3">
    <source>
        <dbReference type="ARBA" id="ARBA00022679"/>
    </source>
</evidence>
<sequence length="167" mass="18704">MSPDDLLLTRLGLRFRRRLIPCTLGRGGITRDKHEGDGATPAGILHVTGMLYRPDRLNARALPGWAQPIGLRDLWCDDPAHPAYNLPVRAPFKPSHESLRRADPLYDLILTTDWNFPEAIPGRGSAIFLHSWRRPGYPTAGCLAFARSDLLWIAQRVTPGARILIRP</sequence>
<dbReference type="GO" id="GO:0008360">
    <property type="term" value="P:regulation of cell shape"/>
    <property type="evidence" value="ECO:0007669"/>
    <property type="project" value="UniProtKB-UniRule"/>
</dbReference>
<accession>A0A2T7UQ29</accession>
<dbReference type="PANTHER" id="PTHR38589">
    <property type="entry name" value="BLR0621 PROTEIN"/>
    <property type="match status" value="1"/>
</dbReference>
<evidence type="ECO:0000256" key="2">
    <source>
        <dbReference type="ARBA" id="ARBA00005992"/>
    </source>
</evidence>
<dbReference type="Proteomes" id="UP000244810">
    <property type="component" value="Unassembled WGS sequence"/>
</dbReference>
<organism evidence="9 10">
    <name type="scientific">Pararhodobacter aggregans</name>
    <dbReference type="NCBI Taxonomy" id="404875"/>
    <lineage>
        <taxon>Bacteria</taxon>
        <taxon>Pseudomonadati</taxon>
        <taxon>Pseudomonadota</taxon>
        <taxon>Alphaproteobacteria</taxon>
        <taxon>Rhodobacterales</taxon>
        <taxon>Paracoccaceae</taxon>
        <taxon>Pararhodobacter</taxon>
    </lineage>
</organism>
<dbReference type="Pfam" id="PF03734">
    <property type="entry name" value="YkuD"/>
    <property type="match status" value="1"/>
</dbReference>
<comment type="pathway">
    <text evidence="1 7">Cell wall biogenesis; peptidoglycan biosynthesis.</text>
</comment>
<keyword evidence="10" id="KW-1185">Reference proteome</keyword>
<evidence type="ECO:0000313" key="10">
    <source>
        <dbReference type="Proteomes" id="UP000244810"/>
    </source>
</evidence>
<dbReference type="GO" id="GO:0004180">
    <property type="term" value="F:carboxypeptidase activity"/>
    <property type="evidence" value="ECO:0007669"/>
    <property type="project" value="UniProtKB-ARBA"/>
</dbReference>
<name>A0A2T7UQ29_9RHOB</name>